<evidence type="ECO:0000313" key="2">
    <source>
        <dbReference type="Proteomes" id="UP000824259"/>
    </source>
</evidence>
<reference evidence="1" key="1">
    <citation type="journal article" date="2021" name="PeerJ">
        <title>Extensive microbial diversity within the chicken gut microbiome revealed by metagenomics and culture.</title>
        <authorList>
            <person name="Gilroy R."/>
            <person name="Ravi A."/>
            <person name="Getino M."/>
            <person name="Pursley I."/>
            <person name="Horton D.L."/>
            <person name="Alikhan N.F."/>
            <person name="Baker D."/>
            <person name="Gharbi K."/>
            <person name="Hall N."/>
            <person name="Watson M."/>
            <person name="Adriaenssens E.M."/>
            <person name="Foster-Nyarko E."/>
            <person name="Jarju S."/>
            <person name="Secka A."/>
            <person name="Antonio M."/>
            <person name="Oren A."/>
            <person name="Chaudhuri R.R."/>
            <person name="La Ragione R."/>
            <person name="Hildebrand F."/>
            <person name="Pallen M.J."/>
        </authorList>
    </citation>
    <scope>NUCLEOTIDE SEQUENCE</scope>
    <source>
        <strain evidence="1">CHK169-11906</strain>
    </source>
</reference>
<dbReference type="EMBL" id="DWYR01000007">
    <property type="protein sequence ID" value="HJA98329.1"/>
    <property type="molecule type" value="Genomic_DNA"/>
</dbReference>
<sequence>MPYDRNRDVTPGTYTISTLREAGTICPIEENFDGNGTYLLYYDEEGKTSYGFVKEGTMTITKENDIYTVVCDFITVEGYKVVCRYTGAMKIAGLPGPFSTLTEDYTLNLEGAVGTSTYLGYFYFLEGDDWLVKLMPGNCPDGFLAEIVTDPGKFEDGIPSGTYKPASGSYPKPGEYSIGRMNNSLTLDGTVYVGNFTEEGTPRSYALAITGDLVIVNKGDGTYDISFKFGDDSENTWNGSWSGKMEMSDGSYADSQPTSMTIIPDVREFVRP</sequence>
<dbReference type="Proteomes" id="UP000824259">
    <property type="component" value="Unassembled WGS sequence"/>
</dbReference>
<organism evidence="1 2">
    <name type="scientific">Candidatus Alistipes avicola</name>
    <dbReference type="NCBI Taxonomy" id="2838432"/>
    <lineage>
        <taxon>Bacteria</taxon>
        <taxon>Pseudomonadati</taxon>
        <taxon>Bacteroidota</taxon>
        <taxon>Bacteroidia</taxon>
        <taxon>Bacteroidales</taxon>
        <taxon>Rikenellaceae</taxon>
        <taxon>Alistipes</taxon>
    </lineage>
</organism>
<name>A0A9D2ICJ9_9BACT</name>
<accession>A0A9D2ICJ9</accession>
<evidence type="ECO:0000313" key="1">
    <source>
        <dbReference type="EMBL" id="HJA98329.1"/>
    </source>
</evidence>
<dbReference type="AlphaFoldDB" id="A0A9D2ICJ9"/>
<proteinExistence type="predicted"/>
<comment type="caution">
    <text evidence="1">The sequence shown here is derived from an EMBL/GenBank/DDBJ whole genome shotgun (WGS) entry which is preliminary data.</text>
</comment>
<protein>
    <submittedName>
        <fullName evidence="1">Uncharacterized protein</fullName>
    </submittedName>
</protein>
<reference evidence="1" key="2">
    <citation type="submission" date="2021-04" db="EMBL/GenBank/DDBJ databases">
        <authorList>
            <person name="Gilroy R."/>
        </authorList>
    </citation>
    <scope>NUCLEOTIDE SEQUENCE</scope>
    <source>
        <strain evidence="1">CHK169-11906</strain>
    </source>
</reference>
<gene>
    <name evidence="1" type="ORF">H9779_01850</name>
</gene>